<feature type="transmembrane region" description="Helical" evidence="1">
    <location>
        <begin position="119"/>
        <end position="139"/>
    </location>
</feature>
<feature type="transmembrane region" description="Helical" evidence="1">
    <location>
        <begin position="347"/>
        <end position="373"/>
    </location>
</feature>
<evidence type="ECO:0000256" key="1">
    <source>
        <dbReference type="SAM" id="Phobius"/>
    </source>
</evidence>
<dbReference type="Proteomes" id="UP001333102">
    <property type="component" value="Chromosome"/>
</dbReference>
<keyword evidence="1" id="KW-0812">Transmembrane</keyword>
<feature type="transmembrane region" description="Helical" evidence="1">
    <location>
        <begin position="84"/>
        <end position="107"/>
    </location>
</feature>
<dbReference type="RefSeq" id="WP_324669683.1">
    <property type="nucleotide sequence ID" value="NZ_CP141614.1"/>
</dbReference>
<feature type="transmembrane region" description="Helical" evidence="1">
    <location>
        <begin position="39"/>
        <end position="63"/>
    </location>
</feature>
<evidence type="ECO:0000313" key="2">
    <source>
        <dbReference type="EMBL" id="WRP15283.1"/>
    </source>
</evidence>
<feature type="transmembrane region" description="Helical" evidence="1">
    <location>
        <begin position="271"/>
        <end position="293"/>
    </location>
</feature>
<feature type="transmembrane region" description="Helical" evidence="1">
    <location>
        <begin position="203"/>
        <end position="226"/>
    </location>
</feature>
<accession>A0ABZ1BSW0</accession>
<keyword evidence="1" id="KW-0472">Membrane</keyword>
<name>A0ABZ1BSW0_9FIRM</name>
<feature type="transmembrane region" description="Helical" evidence="1">
    <location>
        <begin position="238"/>
        <end position="259"/>
    </location>
</feature>
<evidence type="ECO:0008006" key="4">
    <source>
        <dbReference type="Google" id="ProtNLM"/>
    </source>
</evidence>
<proteinExistence type="predicted"/>
<feature type="transmembrane region" description="Helical" evidence="1">
    <location>
        <begin position="151"/>
        <end position="175"/>
    </location>
</feature>
<organism evidence="2 3">
    <name type="scientific">Geochorda subterranea</name>
    <dbReference type="NCBI Taxonomy" id="3109564"/>
    <lineage>
        <taxon>Bacteria</taxon>
        <taxon>Bacillati</taxon>
        <taxon>Bacillota</taxon>
        <taxon>Limnochordia</taxon>
        <taxon>Limnochordales</taxon>
        <taxon>Geochordaceae</taxon>
        <taxon>Geochorda</taxon>
    </lineage>
</organism>
<feature type="transmembrane region" description="Helical" evidence="1">
    <location>
        <begin position="305"/>
        <end position="327"/>
    </location>
</feature>
<protein>
    <recommendedName>
        <fullName evidence="4">Cytochrome bd-I ubiquinol oxidase subunit 1 apoprotein</fullName>
    </recommendedName>
</protein>
<gene>
    <name evidence="2" type="ORF">VLY81_03710</name>
</gene>
<evidence type="ECO:0000313" key="3">
    <source>
        <dbReference type="Proteomes" id="UP001333102"/>
    </source>
</evidence>
<keyword evidence="1" id="KW-1133">Transmembrane helix</keyword>
<dbReference type="EMBL" id="CP141614">
    <property type="protein sequence ID" value="WRP15283.1"/>
    <property type="molecule type" value="Genomic_DNA"/>
</dbReference>
<sequence length="386" mass="40852">MNLPGEEMWRMMPAMLPGPDPIGIPAPPGLLQALLVLTYTLHTLFVGVTLGGTAIGLASAVVGRSHDELRAAPARLLGAHLSQALPVAMAFSITTGVAPLLFVQVLYGPFFYTASTFVAWSWISVVPVLIVGYYALYAWALRRNRGPRAPAWGLAVTLGALVWTAFALVTNMSLFPHPERYGELFNLSGTALNLSEPTMWPRYVHAVLHLLLVGLSYVLAVAHVAARVAPEPAGRVRVAVGRALAVTVALQAAASAWYGVALGPVVETVPLVRTGVVVAVAGGVVMAGAWLLAERAARSRPGGPGALRWAAGAVAGTAVMAAGLAVARHGVRMDALAPYLQPEMWRVSLQLAPLLLFALLLVAGIAFVAYLLLRYPWREGLEHLRA</sequence>
<keyword evidence="3" id="KW-1185">Reference proteome</keyword>
<reference evidence="3" key="1">
    <citation type="submission" date="2023-12" db="EMBL/GenBank/DDBJ databases">
        <title>Novel isolates from deep terrestrial aquifers shed light on the physiology and ecology of the class Limnochordia.</title>
        <authorList>
            <person name="Karnachuk O.V."/>
            <person name="Lukina A.P."/>
            <person name="Avakyan M.R."/>
            <person name="Kadnikov V."/>
            <person name="Begmatov S."/>
            <person name="Beletsky A.V."/>
            <person name="Mardanov A.V."/>
            <person name="Ravin N.V."/>
        </authorList>
    </citation>
    <scope>NUCLEOTIDE SEQUENCE [LARGE SCALE GENOMIC DNA]</scope>
    <source>
        <strain evidence="3">LN</strain>
    </source>
</reference>